<dbReference type="Proteomes" id="UP000467700">
    <property type="component" value="Unassembled WGS sequence"/>
</dbReference>
<dbReference type="Gene3D" id="1.25.40.10">
    <property type="entry name" value="Tetratricopeptide repeat domain"/>
    <property type="match status" value="1"/>
</dbReference>
<feature type="chain" id="PRO_5035934992" description="Pentatricopeptide repeat-containing protein" evidence="1">
    <location>
        <begin position="30"/>
        <end position="1028"/>
    </location>
</feature>
<evidence type="ECO:0008006" key="4">
    <source>
        <dbReference type="Google" id="ProtNLM"/>
    </source>
</evidence>
<evidence type="ECO:0000256" key="1">
    <source>
        <dbReference type="SAM" id="SignalP"/>
    </source>
</evidence>
<dbReference type="AlphaFoldDB" id="A0A8S0VR43"/>
<dbReference type="InterPro" id="IPR051114">
    <property type="entry name" value="Mito_RNA_Proc_CCM1"/>
</dbReference>
<accession>A0A8S0VR43</accession>
<dbReference type="GO" id="GO:0005739">
    <property type="term" value="C:mitochondrion"/>
    <property type="evidence" value="ECO:0007669"/>
    <property type="project" value="TreeGrafter"/>
</dbReference>
<protein>
    <recommendedName>
        <fullName evidence="4">Pentatricopeptide repeat-containing protein</fullName>
    </recommendedName>
</protein>
<keyword evidence="1" id="KW-0732">Signal</keyword>
<evidence type="ECO:0000313" key="2">
    <source>
        <dbReference type="EMBL" id="CAA7262175.1"/>
    </source>
</evidence>
<reference evidence="2 3" key="1">
    <citation type="submission" date="2020-01" db="EMBL/GenBank/DDBJ databases">
        <authorList>
            <person name="Gupta K D."/>
        </authorList>
    </citation>
    <scope>NUCLEOTIDE SEQUENCE [LARGE SCALE GENOMIC DNA]</scope>
</reference>
<feature type="signal peptide" evidence="1">
    <location>
        <begin position="1"/>
        <end position="29"/>
    </location>
</feature>
<gene>
    <name evidence="2" type="ORF">AAE3_LOCUS4143</name>
</gene>
<dbReference type="GO" id="GO:0007005">
    <property type="term" value="P:mitochondrion organization"/>
    <property type="evidence" value="ECO:0007669"/>
    <property type="project" value="TreeGrafter"/>
</dbReference>
<dbReference type="PANTHER" id="PTHR47934:SF6">
    <property type="entry name" value="MITOCHONDRIAL GROUP I INTRON SPLICING FACTOR CCM1-RELATED"/>
    <property type="match status" value="1"/>
</dbReference>
<sequence length="1028" mass="114889">MMIIARRGLGPVLVFPTFAILFSVELCGGRSPPAVAIPVSVVSSAVGRWASTFFRRPASSSPVVPVPVPIAVAVIVAAWAARAFAVTMTIATRRRASFVAPNRRRRVLGPLLANKRLSKHVKRRRLLGCSGGNLRSIDRAYHGLKLKLEIAFKERSSNVHVVVSIFRITGASELDKCIATRVVRGVERSWFDKKWYRAATQVEAKNRNIVYRQLADSTGGAAGRREPITKDEDVRHAGLDATSATFFSDFDLEKMETQDPLWRVVDALRSLAGRREELPKGPVPEEELAEWEPVISHLDIGVAVSHLEQLGYPVRPQLNPETNRSLTGRQIPTWVILYLVGYKVRTSAHAQGPLLDFVYSQLDSTPVEIHGPLLILTTFSLARFNLLIPTRRVLDTFLNTPLLQDPGLQFNLLLQALSYIQHRSAENANNVVAILKAMEARQLKLRSQTYEALLNDRFVTLQLTKFLHQRMIQEGFVPSASHLEAYLRIFAKNGIIHNAQQYFEIIHATTKGPPSDEHAAEDPRLRANTLLLNALDKRASAFEFLRSMKDANSEQATSSHHPAARREVRFVHKTKADIYEETAALNVAAKDLSTSTALLLKLFQGIKSTRSAATYTVLVQGLLLRREFTRAQTYWNRLAMSGVGLDNHSLTAGLQAYIRSGKPDIAFQILETYALKPGQDFSRPKTKLPSVRLNTVSMNEFLVALKRISRPDAVFRLWDYMGTLYEVYPNVQTLSILLQSARLAFRMDDTLSGALAHLKLFNPFKRRQAPSLKVSRDEAVAAIVSVLGHPKQDKVDGYKSGIWQEQLPLEFARKVFLQALFGMDTKGRLAGVRSPANAIRDSYEDDASPGIGLPRLGPKEYVFEPPSDLLSPAGKSHYPHIVVSNANCFNYITLLGVGSRAAEIPLVLAWMRALGLQPSNSTLAVALVFWAEVSVQAPLVEKWSGGPEKNEYAKLVDWLRDWVGERRLPHWRTLQKWQGIVHKMRTTTGEVKVDGGASTQGGKGHWYRPKRPIRRYATGARRTNRESE</sequence>
<dbReference type="GO" id="GO:0003729">
    <property type="term" value="F:mRNA binding"/>
    <property type="evidence" value="ECO:0007669"/>
    <property type="project" value="TreeGrafter"/>
</dbReference>
<name>A0A8S0VR43_CYCAE</name>
<comment type="caution">
    <text evidence="2">The sequence shown here is derived from an EMBL/GenBank/DDBJ whole genome shotgun (WGS) entry which is preliminary data.</text>
</comment>
<evidence type="ECO:0000313" key="3">
    <source>
        <dbReference type="Proteomes" id="UP000467700"/>
    </source>
</evidence>
<proteinExistence type="predicted"/>
<keyword evidence="3" id="KW-1185">Reference proteome</keyword>
<dbReference type="GO" id="GO:0006396">
    <property type="term" value="P:RNA processing"/>
    <property type="evidence" value="ECO:0007669"/>
    <property type="project" value="TreeGrafter"/>
</dbReference>
<dbReference type="OrthoDB" id="185373at2759"/>
<dbReference type="PANTHER" id="PTHR47934">
    <property type="entry name" value="PENTATRICOPEPTIDE REPEAT-CONTAINING PROTEIN PET309, MITOCHONDRIAL"/>
    <property type="match status" value="1"/>
</dbReference>
<dbReference type="EMBL" id="CACVBS010000035">
    <property type="protein sequence ID" value="CAA7262175.1"/>
    <property type="molecule type" value="Genomic_DNA"/>
</dbReference>
<dbReference type="InterPro" id="IPR011990">
    <property type="entry name" value="TPR-like_helical_dom_sf"/>
</dbReference>
<organism evidence="2 3">
    <name type="scientific">Cyclocybe aegerita</name>
    <name type="common">Black poplar mushroom</name>
    <name type="synonym">Agrocybe aegerita</name>
    <dbReference type="NCBI Taxonomy" id="1973307"/>
    <lineage>
        <taxon>Eukaryota</taxon>
        <taxon>Fungi</taxon>
        <taxon>Dikarya</taxon>
        <taxon>Basidiomycota</taxon>
        <taxon>Agaricomycotina</taxon>
        <taxon>Agaricomycetes</taxon>
        <taxon>Agaricomycetidae</taxon>
        <taxon>Agaricales</taxon>
        <taxon>Agaricineae</taxon>
        <taxon>Bolbitiaceae</taxon>
        <taxon>Cyclocybe</taxon>
    </lineage>
</organism>